<reference evidence="1" key="1">
    <citation type="submission" date="2020-05" db="EMBL/GenBank/DDBJ databases">
        <authorList>
            <person name="Zhu T."/>
            <person name="Keshari N."/>
            <person name="Lu X."/>
        </authorList>
    </citation>
    <scope>NUCLEOTIDE SEQUENCE</scope>
    <source>
        <strain evidence="1">NK1-22</strain>
    </source>
</reference>
<name>A0AA96Y6E1_9CYAN</name>
<sequence length="71" mass="7876">MLELIEWDDVGLRAWELAIALNAAWRMPPGECRLENAAIGKALPRKRCGINPALTGVEVARACTMHLHHAF</sequence>
<protein>
    <submittedName>
        <fullName evidence="1">Uncharacterized protein</fullName>
    </submittedName>
</protein>
<dbReference type="RefSeq" id="WP_316787454.1">
    <property type="nucleotide sequence ID" value="NZ_CP053540.1"/>
</dbReference>
<accession>A0AA96Y6E1</accession>
<organism evidence="1">
    <name type="scientific">Thermoleptolyngbya oregonensis NK1-22</name>
    <dbReference type="NCBI Taxonomy" id="2547457"/>
    <lineage>
        <taxon>Bacteria</taxon>
        <taxon>Bacillati</taxon>
        <taxon>Cyanobacteriota</taxon>
        <taxon>Cyanophyceae</taxon>
        <taxon>Oculatellales</taxon>
        <taxon>Oculatellaceae</taxon>
        <taxon>Thermoleptolyngbya</taxon>
    </lineage>
</organism>
<dbReference type="AlphaFoldDB" id="A0AA96Y6E1"/>
<dbReference type="EMBL" id="CP053540">
    <property type="protein sequence ID" value="WOB44361.1"/>
    <property type="molecule type" value="Genomic_DNA"/>
</dbReference>
<dbReference type="KEGG" id="tog:HNI00_15325"/>
<gene>
    <name evidence="1" type="ORF">HNI00_15325</name>
</gene>
<evidence type="ECO:0000313" key="1">
    <source>
        <dbReference type="EMBL" id="WOB44361.1"/>
    </source>
</evidence>
<proteinExistence type="predicted"/>